<dbReference type="PANTHER" id="PTHR30483">
    <property type="entry name" value="LEUCINE-SPECIFIC-BINDING PROTEIN"/>
    <property type="match status" value="1"/>
</dbReference>
<dbReference type="SUPFAM" id="SSF53822">
    <property type="entry name" value="Periplasmic binding protein-like I"/>
    <property type="match status" value="1"/>
</dbReference>
<comment type="similarity">
    <text evidence="1">Belongs to the leucine-binding protein family.</text>
</comment>
<dbReference type="InterPro" id="IPR051010">
    <property type="entry name" value="BCAA_transport"/>
</dbReference>
<keyword evidence="3" id="KW-0029">Amino-acid transport</keyword>
<dbReference type="InterPro" id="IPR028082">
    <property type="entry name" value="Peripla_BP_I"/>
</dbReference>
<dbReference type="GO" id="GO:0006865">
    <property type="term" value="P:amino acid transport"/>
    <property type="evidence" value="ECO:0007669"/>
    <property type="project" value="UniProtKB-KW"/>
</dbReference>
<dbReference type="CDD" id="cd06327">
    <property type="entry name" value="PBP1_SBP-like"/>
    <property type="match status" value="1"/>
</dbReference>
<keyword evidence="3" id="KW-0813">Transport</keyword>
<dbReference type="Proteomes" id="UP000328092">
    <property type="component" value="Unassembled WGS sequence"/>
</dbReference>
<feature type="signal peptide" evidence="4">
    <location>
        <begin position="1"/>
        <end position="22"/>
    </location>
</feature>
<dbReference type="Gene3D" id="3.40.50.2300">
    <property type="match status" value="2"/>
</dbReference>
<feature type="chain" id="PRO_5021351847" description="Leucine-binding protein domain-containing protein" evidence="4">
    <location>
        <begin position="23"/>
        <end position="402"/>
    </location>
</feature>
<dbReference type="EMBL" id="CAADFC020000004">
    <property type="protein sequence ID" value="VIO66344.1"/>
    <property type="molecule type" value="Genomic_DNA"/>
</dbReference>
<proteinExistence type="inferred from homology"/>
<reference evidence="6" key="1">
    <citation type="submission" date="2019-02" db="EMBL/GenBank/DDBJ databases">
        <authorList>
            <person name="Pothier F.J."/>
        </authorList>
    </citation>
    <scope>NUCLEOTIDE SEQUENCE</scope>
    <source>
        <strain evidence="6">CI-1B</strain>
    </source>
</reference>
<evidence type="ECO:0000256" key="3">
    <source>
        <dbReference type="ARBA" id="ARBA00022970"/>
    </source>
</evidence>
<protein>
    <recommendedName>
        <fullName evidence="5">Leucine-binding protein domain-containing protein</fullName>
    </recommendedName>
</protein>
<dbReference type="AlphaFoldDB" id="A0A508SY40"/>
<evidence type="ECO:0000256" key="4">
    <source>
        <dbReference type="SAM" id="SignalP"/>
    </source>
</evidence>
<dbReference type="PANTHER" id="PTHR30483:SF6">
    <property type="entry name" value="PERIPLASMIC BINDING PROTEIN OF ABC TRANSPORTER FOR NATURAL AMINO ACIDS"/>
    <property type="match status" value="1"/>
</dbReference>
<comment type="caution">
    <text evidence="6">The sequence shown here is derived from an EMBL/GenBank/DDBJ whole genome shotgun (WGS) entry which is preliminary data.</text>
</comment>
<dbReference type="OrthoDB" id="5794591at2"/>
<name>A0A508SY40_9BRAD</name>
<accession>A0A508SY40</accession>
<feature type="domain" description="Leucine-binding protein" evidence="5">
    <location>
        <begin position="29"/>
        <end position="365"/>
    </location>
</feature>
<evidence type="ECO:0000256" key="2">
    <source>
        <dbReference type="ARBA" id="ARBA00022729"/>
    </source>
</evidence>
<dbReference type="Pfam" id="PF13458">
    <property type="entry name" value="Peripla_BP_6"/>
    <property type="match status" value="1"/>
</dbReference>
<evidence type="ECO:0000313" key="6">
    <source>
        <dbReference type="EMBL" id="VIO66344.1"/>
    </source>
</evidence>
<organism evidence="6 7">
    <name type="scientific">Bradyrhizobium ivorense</name>
    <dbReference type="NCBI Taxonomy" id="2511166"/>
    <lineage>
        <taxon>Bacteria</taxon>
        <taxon>Pseudomonadati</taxon>
        <taxon>Pseudomonadota</taxon>
        <taxon>Alphaproteobacteria</taxon>
        <taxon>Hyphomicrobiales</taxon>
        <taxon>Nitrobacteraceae</taxon>
        <taxon>Bradyrhizobium</taxon>
    </lineage>
</organism>
<keyword evidence="2 4" id="KW-0732">Signal</keyword>
<evidence type="ECO:0000256" key="1">
    <source>
        <dbReference type="ARBA" id="ARBA00010062"/>
    </source>
</evidence>
<evidence type="ECO:0000259" key="5">
    <source>
        <dbReference type="Pfam" id="PF13458"/>
    </source>
</evidence>
<keyword evidence="7" id="KW-1185">Reference proteome</keyword>
<dbReference type="InterPro" id="IPR028081">
    <property type="entry name" value="Leu-bd"/>
</dbReference>
<evidence type="ECO:0000313" key="7">
    <source>
        <dbReference type="Proteomes" id="UP000328092"/>
    </source>
</evidence>
<dbReference type="RefSeq" id="WP_139858085.1">
    <property type="nucleotide sequence ID" value="NZ_CAADFC020000004.1"/>
</dbReference>
<sequence length="402" mass="42588">MRGVRLVVAAVCLWTLSGAARAEMSGGVVKIGVLNDQSSLFADATGQGSVIAAQLAIDDFRASHPSIKVELLVADHQNKADVGSSIARRWKDVDGIDAIVDVPNSAVALALNELLRGSNVAYLPSSAATTDLTGAACSPNTVQWVFDTYALANSTGRAVTRAGGGSWYFVTTNFAFGASLESEASRVIAANGGKVLGSVKHPLNTSDFSSYLLSAQTSGAKIIGLANVGGDTVNALKQAAEFGIGGKDQQVAALLIFINDVHSLGLSAAQGLLLTTAFYWDLNDQTRAWSKRFFDKSGKMPNMNHAGVYSTVRSYLAAVAAKNSDNGLEAVAELKRMEIQDPLFANAKVRPDGRVIHDMYLAKVKTPAQSKRPWDYYEILATTPAAEAFKPLEEGNCKLISQ</sequence>
<gene>
    <name evidence="6" type="ORF">CI1B_14650</name>
</gene>